<dbReference type="AlphaFoldDB" id="A0AA37UG74"/>
<evidence type="ECO:0000256" key="4">
    <source>
        <dbReference type="ARBA" id="ARBA00022692"/>
    </source>
</evidence>
<protein>
    <submittedName>
        <fullName evidence="9">ABC transporter permease</fullName>
    </submittedName>
</protein>
<evidence type="ECO:0000259" key="8">
    <source>
        <dbReference type="PROSITE" id="PS50928"/>
    </source>
</evidence>
<keyword evidence="3" id="KW-1003">Cell membrane</keyword>
<dbReference type="PANTHER" id="PTHR43744">
    <property type="entry name" value="ABC TRANSPORTER PERMEASE PROTEIN MG189-RELATED-RELATED"/>
    <property type="match status" value="1"/>
</dbReference>
<dbReference type="Pfam" id="PF00528">
    <property type="entry name" value="BPD_transp_1"/>
    <property type="match status" value="1"/>
</dbReference>
<dbReference type="InterPro" id="IPR000515">
    <property type="entry name" value="MetI-like"/>
</dbReference>
<comment type="caution">
    <text evidence="9">The sequence shown here is derived from an EMBL/GenBank/DDBJ whole genome shotgun (WGS) entry which is preliminary data.</text>
</comment>
<evidence type="ECO:0000256" key="7">
    <source>
        <dbReference type="RuleBase" id="RU363032"/>
    </source>
</evidence>
<dbReference type="EMBL" id="BSUL01000001">
    <property type="protein sequence ID" value="GMA27371.1"/>
    <property type="molecule type" value="Genomic_DNA"/>
</dbReference>
<name>A0AA37UG74_9MICO</name>
<sequence length="274" mass="30354">MRVPVWRRTTLSVVMIALALIMAVPLYYIVVNTFKTQAEMVASPLALPQQWTFENWGSTLADPGIYQSFGNTLYITVLGVLLQLLVGAMAAYAMLITSSRLARFAAAAMLLGFMIPGQSTLIPLYRTLVGLSLVDNLNGLVLMYLGGSIFCFFLIQGYMRTIPYEVIEAARVDGAGTFQVFWRIVLPLIRPILITVGVFQTMWVWNDFLLPTVFLSTPAKKTVVLEVYSAVSEFTTDWPAFMTVTVIALIPMVIFFVFTQRHIVSGLLAGSVKG</sequence>
<keyword evidence="10" id="KW-1185">Reference proteome</keyword>
<keyword evidence="2 7" id="KW-0813">Transport</keyword>
<organism evidence="9 10">
    <name type="scientific">Arenivirga flava</name>
    <dbReference type="NCBI Taxonomy" id="1930060"/>
    <lineage>
        <taxon>Bacteria</taxon>
        <taxon>Bacillati</taxon>
        <taxon>Actinomycetota</taxon>
        <taxon>Actinomycetes</taxon>
        <taxon>Micrococcales</taxon>
        <taxon>Microbacteriaceae</taxon>
        <taxon>Arenivirga</taxon>
    </lineage>
</organism>
<dbReference type="RefSeq" id="WP_284229915.1">
    <property type="nucleotide sequence ID" value="NZ_BSUL01000001.1"/>
</dbReference>
<evidence type="ECO:0000256" key="6">
    <source>
        <dbReference type="ARBA" id="ARBA00023136"/>
    </source>
</evidence>
<evidence type="ECO:0000256" key="2">
    <source>
        <dbReference type="ARBA" id="ARBA00022448"/>
    </source>
</evidence>
<feature type="transmembrane region" description="Helical" evidence="7">
    <location>
        <begin position="12"/>
        <end position="30"/>
    </location>
</feature>
<proteinExistence type="inferred from homology"/>
<feature type="transmembrane region" description="Helical" evidence="7">
    <location>
        <begin position="73"/>
        <end position="92"/>
    </location>
</feature>
<dbReference type="SUPFAM" id="SSF161098">
    <property type="entry name" value="MetI-like"/>
    <property type="match status" value="1"/>
</dbReference>
<gene>
    <name evidence="9" type="ORF">GCM10025874_06240</name>
</gene>
<keyword evidence="5 7" id="KW-1133">Transmembrane helix</keyword>
<keyword evidence="4 7" id="KW-0812">Transmembrane</keyword>
<dbReference type="CDD" id="cd06261">
    <property type="entry name" value="TM_PBP2"/>
    <property type="match status" value="1"/>
</dbReference>
<feature type="domain" description="ABC transmembrane type-1" evidence="8">
    <location>
        <begin position="69"/>
        <end position="259"/>
    </location>
</feature>
<evidence type="ECO:0000256" key="1">
    <source>
        <dbReference type="ARBA" id="ARBA00004651"/>
    </source>
</evidence>
<evidence type="ECO:0000256" key="3">
    <source>
        <dbReference type="ARBA" id="ARBA00022475"/>
    </source>
</evidence>
<comment type="similarity">
    <text evidence="7">Belongs to the binding-protein-dependent transport system permease family.</text>
</comment>
<dbReference type="Gene3D" id="1.10.3720.10">
    <property type="entry name" value="MetI-like"/>
    <property type="match status" value="1"/>
</dbReference>
<evidence type="ECO:0000313" key="10">
    <source>
        <dbReference type="Proteomes" id="UP001157160"/>
    </source>
</evidence>
<dbReference type="PANTHER" id="PTHR43744:SF12">
    <property type="entry name" value="ABC TRANSPORTER PERMEASE PROTEIN MG189-RELATED"/>
    <property type="match status" value="1"/>
</dbReference>
<accession>A0AA37UG74</accession>
<dbReference type="Proteomes" id="UP001157160">
    <property type="component" value="Unassembled WGS sequence"/>
</dbReference>
<dbReference type="PROSITE" id="PS50928">
    <property type="entry name" value="ABC_TM1"/>
    <property type="match status" value="1"/>
</dbReference>
<dbReference type="GO" id="GO:0055085">
    <property type="term" value="P:transmembrane transport"/>
    <property type="evidence" value="ECO:0007669"/>
    <property type="project" value="InterPro"/>
</dbReference>
<feature type="transmembrane region" description="Helical" evidence="7">
    <location>
        <begin position="180"/>
        <end position="205"/>
    </location>
</feature>
<feature type="transmembrane region" description="Helical" evidence="7">
    <location>
        <begin position="137"/>
        <end position="159"/>
    </location>
</feature>
<feature type="transmembrane region" description="Helical" evidence="7">
    <location>
        <begin position="238"/>
        <end position="258"/>
    </location>
</feature>
<evidence type="ECO:0000256" key="5">
    <source>
        <dbReference type="ARBA" id="ARBA00022989"/>
    </source>
</evidence>
<keyword evidence="6 7" id="KW-0472">Membrane</keyword>
<dbReference type="GO" id="GO:0005886">
    <property type="term" value="C:plasma membrane"/>
    <property type="evidence" value="ECO:0007669"/>
    <property type="project" value="UniProtKB-SubCell"/>
</dbReference>
<feature type="transmembrane region" description="Helical" evidence="7">
    <location>
        <begin position="104"/>
        <end position="125"/>
    </location>
</feature>
<dbReference type="InterPro" id="IPR035906">
    <property type="entry name" value="MetI-like_sf"/>
</dbReference>
<comment type="subcellular location">
    <subcellularLocation>
        <location evidence="1 7">Cell membrane</location>
        <topology evidence="1 7">Multi-pass membrane protein</topology>
    </subcellularLocation>
</comment>
<reference evidence="9 10" key="1">
    <citation type="journal article" date="2014" name="Int. J. Syst. Evol. Microbiol.">
        <title>Complete genome sequence of Corynebacterium casei LMG S-19264T (=DSM 44701T), isolated from a smear-ripened cheese.</title>
        <authorList>
            <consortium name="US DOE Joint Genome Institute (JGI-PGF)"/>
            <person name="Walter F."/>
            <person name="Albersmeier A."/>
            <person name="Kalinowski J."/>
            <person name="Ruckert C."/>
        </authorList>
    </citation>
    <scope>NUCLEOTIDE SEQUENCE [LARGE SCALE GENOMIC DNA]</scope>
    <source>
        <strain evidence="9 10">NBRC 112289</strain>
    </source>
</reference>
<evidence type="ECO:0000313" key="9">
    <source>
        <dbReference type="EMBL" id="GMA27371.1"/>
    </source>
</evidence>